<dbReference type="Pfam" id="PF05168">
    <property type="entry name" value="HEPN"/>
    <property type="match status" value="1"/>
</dbReference>
<reference evidence="3 4" key="1">
    <citation type="submission" date="2019-09" db="EMBL/GenBank/DDBJ databases">
        <title>The complete genome of Methanoplanus sp. FWC-SCC4.</title>
        <authorList>
            <person name="Chen S.-C."/>
            <person name="Zhou Y.-Z."/>
            <person name="Lai M.-C."/>
        </authorList>
    </citation>
    <scope>NUCLEOTIDE SEQUENCE [LARGE SCALE GENOMIC DNA]</scope>
    <source>
        <strain evidence="3 4">FWC-SCC4</strain>
    </source>
</reference>
<sequence length="156" mass="18168">MTDEIRWCKHNKNGIRLIEPNENLTDAYFKKAEDALLTMKSIESPDWIISTGYYAMYYSLYALLMKAGIKSGIHTCTIECMRECLGDYFSESDIEAVENARKTRIQSQYYTTHELKEQEISEILSTAPKFLLKCRHISGLIKTKDIEKIRQIILEK</sequence>
<dbReference type="RefSeq" id="WP_317136843.1">
    <property type="nucleotide sequence ID" value="NZ_CP043875.1"/>
</dbReference>
<dbReference type="EMBL" id="CP043875">
    <property type="protein sequence ID" value="WOF15275.1"/>
    <property type="molecule type" value="Genomic_DNA"/>
</dbReference>
<dbReference type="InterPro" id="IPR052226">
    <property type="entry name" value="UPF0332_toxin"/>
</dbReference>
<evidence type="ECO:0000259" key="2">
    <source>
        <dbReference type="Pfam" id="PF05168"/>
    </source>
</evidence>
<dbReference type="PANTHER" id="PTHR36565">
    <property type="entry name" value="UPF0332 PROTEIN TM_1000"/>
    <property type="match status" value="1"/>
</dbReference>
<dbReference type="AlphaFoldDB" id="A0AA97F9G9"/>
<proteinExistence type="inferred from homology"/>
<accession>A0AA97F9G9</accession>
<gene>
    <name evidence="3" type="ORF">F1737_00565</name>
</gene>
<organism evidence="3 4">
    <name type="scientific">Methanochimaera problematica</name>
    <dbReference type="NCBI Taxonomy" id="2609417"/>
    <lineage>
        <taxon>Archaea</taxon>
        <taxon>Methanobacteriati</taxon>
        <taxon>Methanobacteriota</taxon>
        <taxon>Stenosarchaea group</taxon>
        <taxon>Methanomicrobia</taxon>
        <taxon>Methanomicrobiales</taxon>
        <taxon>Methanomicrobiaceae</taxon>
        <taxon>Methanochimaera</taxon>
    </lineage>
</organism>
<dbReference type="InterPro" id="IPR007842">
    <property type="entry name" value="HEPN_dom"/>
</dbReference>
<evidence type="ECO:0000313" key="4">
    <source>
        <dbReference type="Proteomes" id="UP001301797"/>
    </source>
</evidence>
<dbReference type="GeneID" id="85228616"/>
<name>A0AA97F9G9_9EURY</name>
<dbReference type="Proteomes" id="UP001301797">
    <property type="component" value="Chromosome"/>
</dbReference>
<keyword evidence="4" id="KW-1185">Reference proteome</keyword>
<feature type="domain" description="HEPN" evidence="2">
    <location>
        <begin position="42"/>
        <end position="135"/>
    </location>
</feature>
<dbReference type="Gene3D" id="1.20.120.330">
    <property type="entry name" value="Nucleotidyltransferases domain 2"/>
    <property type="match status" value="1"/>
</dbReference>
<dbReference type="KEGG" id="mefw:F1737_00565"/>
<evidence type="ECO:0000256" key="1">
    <source>
        <dbReference type="ARBA" id="ARBA00038248"/>
    </source>
</evidence>
<protein>
    <submittedName>
        <fullName evidence="3">HEPN domain-containing protein</fullName>
    </submittedName>
</protein>
<comment type="similarity">
    <text evidence="1">Belongs to the UPF0332 family.</text>
</comment>
<evidence type="ECO:0000313" key="3">
    <source>
        <dbReference type="EMBL" id="WOF15275.1"/>
    </source>
</evidence>
<dbReference type="PANTHER" id="PTHR36565:SF1">
    <property type="entry name" value="UPF0332 PROTEIN TM_1000"/>
    <property type="match status" value="1"/>
</dbReference>